<dbReference type="Gramene" id="Solyc11g020343.1.1">
    <property type="protein sequence ID" value="Solyc11g020343.1.1"/>
    <property type="gene ID" value="Solyc11g020343.1"/>
</dbReference>
<accession>A0A3Q7ITG7</accession>
<reference evidence="3" key="2">
    <citation type="submission" date="2019-01" db="UniProtKB">
        <authorList>
            <consortium name="EnsemblPlants"/>
        </authorList>
    </citation>
    <scope>IDENTIFICATION</scope>
    <source>
        <strain evidence="3">cv. Heinz 1706</strain>
    </source>
</reference>
<dbReference type="AlphaFoldDB" id="A0A3Q7ITG7"/>
<feature type="region of interest" description="Disordered" evidence="1">
    <location>
        <begin position="1"/>
        <end position="22"/>
    </location>
</feature>
<organism evidence="3">
    <name type="scientific">Solanum lycopersicum</name>
    <name type="common">Tomato</name>
    <name type="synonym">Lycopersicon esculentum</name>
    <dbReference type="NCBI Taxonomy" id="4081"/>
    <lineage>
        <taxon>Eukaryota</taxon>
        <taxon>Viridiplantae</taxon>
        <taxon>Streptophyta</taxon>
        <taxon>Embryophyta</taxon>
        <taxon>Tracheophyta</taxon>
        <taxon>Spermatophyta</taxon>
        <taxon>Magnoliopsida</taxon>
        <taxon>eudicotyledons</taxon>
        <taxon>Gunneridae</taxon>
        <taxon>Pentapetalae</taxon>
        <taxon>asterids</taxon>
        <taxon>lamiids</taxon>
        <taxon>Solanales</taxon>
        <taxon>Solanaceae</taxon>
        <taxon>Solanoideae</taxon>
        <taxon>Solaneae</taxon>
        <taxon>Solanum</taxon>
        <taxon>Solanum subgen. Lycopersicon</taxon>
    </lineage>
</organism>
<proteinExistence type="predicted"/>
<protein>
    <recommendedName>
        <fullName evidence="2">Reverse transcriptase Ty1/copia-type domain-containing protein</fullName>
    </recommendedName>
</protein>
<sequence length="291" mass="33419">MSPLHFTPTITSSSPCHISPTPSSANSEPTCFSQSVKNLKWQQVMAGEFNTLLEYKTWLLVPYNNNMNLVGCKWVYRIKYNLDGNYHETFNPLVRPTTVHIVLSLVISFASILNEEVFMKQPPGFTYSDYPHHVCKLTKASYGLNQAPRAGFHRINTFLLTQGFVCSKIDLSMFVHRFSFARYLHYFLGLLLKFHTHTCNPVRNPIAYHTCIILEDCTLLSDPTEYRSMLGALQYLTMTCPSIAYAVNIVSKFTHDPRTTYLHCVKRIFRYLQGTPTYGLFLRWGGCPDTR</sequence>
<dbReference type="STRING" id="4081.A0A3Q7ITG7"/>
<dbReference type="InParanoid" id="A0A3Q7ITG7"/>
<dbReference type="SUPFAM" id="SSF56672">
    <property type="entry name" value="DNA/RNA polymerases"/>
    <property type="match status" value="1"/>
</dbReference>
<evidence type="ECO:0000313" key="4">
    <source>
        <dbReference type="Proteomes" id="UP000004994"/>
    </source>
</evidence>
<dbReference type="Pfam" id="PF07727">
    <property type="entry name" value="RVT_2"/>
    <property type="match status" value="1"/>
</dbReference>
<dbReference type="OMA" id="FHRINTF"/>
<reference evidence="3" key="1">
    <citation type="journal article" date="2012" name="Nature">
        <title>The tomato genome sequence provides insights into fleshy fruit evolution.</title>
        <authorList>
            <consortium name="Tomato Genome Consortium"/>
        </authorList>
    </citation>
    <scope>NUCLEOTIDE SEQUENCE [LARGE SCALE GENOMIC DNA]</scope>
    <source>
        <strain evidence="3">cv. Heinz 1706</strain>
    </source>
</reference>
<evidence type="ECO:0000259" key="2">
    <source>
        <dbReference type="Pfam" id="PF07727"/>
    </source>
</evidence>
<dbReference type="InterPro" id="IPR013103">
    <property type="entry name" value="RVT_2"/>
</dbReference>
<dbReference type="InterPro" id="IPR043502">
    <property type="entry name" value="DNA/RNA_pol_sf"/>
</dbReference>
<evidence type="ECO:0000256" key="1">
    <source>
        <dbReference type="SAM" id="MobiDB-lite"/>
    </source>
</evidence>
<dbReference type="PANTHER" id="PTHR11439:SF455">
    <property type="entry name" value="RLK (RECEPTOR-LIKE PROTEIN KINASE) 8, PUTATIVE-RELATED"/>
    <property type="match status" value="1"/>
</dbReference>
<dbReference type="PANTHER" id="PTHR11439">
    <property type="entry name" value="GAG-POL-RELATED RETROTRANSPOSON"/>
    <property type="match status" value="1"/>
</dbReference>
<evidence type="ECO:0000313" key="3">
    <source>
        <dbReference type="EnsemblPlants" id="Solyc11g020343.1.1"/>
    </source>
</evidence>
<dbReference type="Proteomes" id="UP000004994">
    <property type="component" value="Chromosome 11"/>
</dbReference>
<dbReference type="EnsemblPlants" id="Solyc11g020343.1.1">
    <property type="protein sequence ID" value="Solyc11g020343.1.1"/>
    <property type="gene ID" value="Solyc11g020343.1"/>
</dbReference>
<feature type="compositionally biased region" description="Polar residues" evidence="1">
    <location>
        <begin position="8"/>
        <end position="22"/>
    </location>
</feature>
<keyword evidence="4" id="KW-1185">Reference proteome</keyword>
<name>A0A3Q7ITG7_SOLLC</name>
<feature type="domain" description="Reverse transcriptase Ty1/copia-type" evidence="2">
    <location>
        <begin position="112"/>
        <end position="179"/>
    </location>
</feature>